<dbReference type="EMBL" id="CM046399">
    <property type="protein sequence ID" value="KAI8527968.1"/>
    <property type="molecule type" value="Genomic_DNA"/>
</dbReference>
<keyword evidence="2" id="KW-1185">Reference proteome</keyword>
<comment type="caution">
    <text evidence="1">The sequence shown here is derived from an EMBL/GenBank/DDBJ whole genome shotgun (WGS) entry which is preliminary data.</text>
</comment>
<evidence type="ECO:0000313" key="2">
    <source>
        <dbReference type="Proteomes" id="UP001062846"/>
    </source>
</evidence>
<evidence type="ECO:0000313" key="1">
    <source>
        <dbReference type="EMBL" id="KAI8527968.1"/>
    </source>
</evidence>
<dbReference type="Proteomes" id="UP001062846">
    <property type="component" value="Chromosome 12"/>
</dbReference>
<reference evidence="1" key="1">
    <citation type="submission" date="2022-02" db="EMBL/GenBank/DDBJ databases">
        <title>Plant Genome Project.</title>
        <authorList>
            <person name="Zhang R.-G."/>
        </authorList>
    </citation>
    <scope>NUCLEOTIDE SEQUENCE</scope>
    <source>
        <strain evidence="1">AT1</strain>
    </source>
</reference>
<protein>
    <submittedName>
        <fullName evidence="1">Uncharacterized protein</fullName>
    </submittedName>
</protein>
<sequence>MLHANTNRLILILINTVLEWILIIILLSSKHPAPGVLKLATSSIPQKVRIPTEIFCQSHAKEISQAGYCSNHQKLAQSHDMCEDCSSSQPNNHGMSKTLSLFPWLKRVWNDSR</sequence>
<accession>A0ACC0LII1</accession>
<organism evidence="1 2">
    <name type="scientific">Rhododendron molle</name>
    <name type="common">Chinese azalea</name>
    <name type="synonym">Azalea mollis</name>
    <dbReference type="NCBI Taxonomy" id="49168"/>
    <lineage>
        <taxon>Eukaryota</taxon>
        <taxon>Viridiplantae</taxon>
        <taxon>Streptophyta</taxon>
        <taxon>Embryophyta</taxon>
        <taxon>Tracheophyta</taxon>
        <taxon>Spermatophyta</taxon>
        <taxon>Magnoliopsida</taxon>
        <taxon>eudicotyledons</taxon>
        <taxon>Gunneridae</taxon>
        <taxon>Pentapetalae</taxon>
        <taxon>asterids</taxon>
        <taxon>Ericales</taxon>
        <taxon>Ericaceae</taxon>
        <taxon>Ericoideae</taxon>
        <taxon>Rhodoreae</taxon>
        <taxon>Rhododendron</taxon>
    </lineage>
</organism>
<gene>
    <name evidence="1" type="ORF">RHMOL_Rhmol12G0115300</name>
</gene>
<name>A0ACC0LII1_RHOML</name>
<proteinExistence type="predicted"/>